<dbReference type="InterPro" id="IPR024340">
    <property type="entry name" value="Sec16_CCD"/>
</dbReference>
<feature type="region of interest" description="Disordered" evidence="7">
    <location>
        <begin position="456"/>
        <end position="519"/>
    </location>
</feature>
<name>A0A1X2G428_9FUNG</name>
<feature type="region of interest" description="Disordered" evidence="7">
    <location>
        <begin position="177"/>
        <end position="224"/>
    </location>
</feature>
<keyword evidence="6" id="KW-0072">Autophagy</keyword>
<feature type="compositionally biased region" description="Polar residues" evidence="7">
    <location>
        <begin position="29"/>
        <end position="68"/>
    </location>
</feature>
<reference evidence="10 11" key="1">
    <citation type="submission" date="2016-07" db="EMBL/GenBank/DDBJ databases">
        <title>Pervasive Adenine N6-methylation of Active Genes in Fungi.</title>
        <authorList>
            <consortium name="DOE Joint Genome Institute"/>
            <person name="Mondo S.J."/>
            <person name="Dannebaum R.O."/>
            <person name="Kuo R.C."/>
            <person name="Labutti K."/>
            <person name="Haridas S."/>
            <person name="Kuo A."/>
            <person name="Salamov A."/>
            <person name="Ahrendt S.R."/>
            <person name="Lipzen A."/>
            <person name="Sullivan W."/>
            <person name="Andreopoulos W.B."/>
            <person name="Clum A."/>
            <person name="Lindquist E."/>
            <person name="Daum C."/>
            <person name="Ramamoorthy G.K."/>
            <person name="Gryganskyi A."/>
            <person name="Culley D."/>
            <person name="Magnuson J.K."/>
            <person name="James T.Y."/>
            <person name="O'Malley M.A."/>
            <person name="Stajich J.E."/>
            <person name="Spatafora J.W."/>
            <person name="Visel A."/>
            <person name="Grigoriev I.V."/>
        </authorList>
    </citation>
    <scope>NUCLEOTIDE SEQUENCE [LARGE SCALE GENOMIC DNA]</scope>
    <source>
        <strain evidence="10 11">NRRL 3301</strain>
    </source>
</reference>
<feature type="region of interest" description="Disordered" evidence="7">
    <location>
        <begin position="361"/>
        <end position="392"/>
    </location>
</feature>
<dbReference type="GO" id="GO:0070973">
    <property type="term" value="P:protein localization to endoplasmic reticulum exit site"/>
    <property type="evidence" value="ECO:0007669"/>
    <property type="project" value="TreeGrafter"/>
</dbReference>
<dbReference type="InterPro" id="IPR024298">
    <property type="entry name" value="Sec16_Sec23-bd"/>
</dbReference>
<evidence type="ECO:0000313" key="11">
    <source>
        <dbReference type="Proteomes" id="UP000242146"/>
    </source>
</evidence>
<feature type="region of interest" description="Disordered" evidence="7">
    <location>
        <begin position="1"/>
        <end position="80"/>
    </location>
</feature>
<feature type="region of interest" description="Disordered" evidence="7">
    <location>
        <begin position="269"/>
        <end position="306"/>
    </location>
</feature>
<dbReference type="GO" id="GO:0015031">
    <property type="term" value="P:protein transport"/>
    <property type="evidence" value="ECO:0007669"/>
    <property type="project" value="UniProtKB-KW"/>
</dbReference>
<dbReference type="Pfam" id="PF12932">
    <property type="entry name" value="Sec16"/>
    <property type="match status" value="1"/>
</dbReference>
<evidence type="ECO:0000259" key="9">
    <source>
        <dbReference type="Pfam" id="PF12932"/>
    </source>
</evidence>
<comment type="caution">
    <text evidence="10">The sequence shown here is derived from an EMBL/GenBank/DDBJ whole genome shotgun (WGS) entry which is preliminary data.</text>
</comment>
<keyword evidence="6" id="KW-0472">Membrane</keyword>
<dbReference type="GO" id="GO:0005789">
    <property type="term" value="C:endoplasmic reticulum membrane"/>
    <property type="evidence" value="ECO:0007669"/>
    <property type="project" value="UniProtKB-SubCell"/>
</dbReference>
<proteinExistence type="inferred from homology"/>
<dbReference type="AlphaFoldDB" id="A0A1X2G428"/>
<organism evidence="10 11">
    <name type="scientific">Hesseltinella vesiculosa</name>
    <dbReference type="NCBI Taxonomy" id="101127"/>
    <lineage>
        <taxon>Eukaryota</taxon>
        <taxon>Fungi</taxon>
        <taxon>Fungi incertae sedis</taxon>
        <taxon>Mucoromycota</taxon>
        <taxon>Mucoromycotina</taxon>
        <taxon>Mucoromycetes</taxon>
        <taxon>Mucorales</taxon>
        <taxon>Cunninghamellaceae</taxon>
        <taxon>Hesseltinella</taxon>
    </lineage>
</organism>
<feature type="domain" description="Sec16 central conserved" evidence="9">
    <location>
        <begin position="628"/>
        <end position="734"/>
    </location>
</feature>
<dbReference type="PANTHER" id="PTHR13402">
    <property type="entry name" value="RGPR-RELATED"/>
    <property type="match status" value="1"/>
</dbReference>
<evidence type="ECO:0000256" key="3">
    <source>
        <dbReference type="ARBA" id="ARBA00022824"/>
    </source>
</evidence>
<feature type="compositionally biased region" description="Pro residues" evidence="7">
    <location>
        <begin position="462"/>
        <end position="496"/>
    </location>
</feature>
<evidence type="ECO:0000259" key="8">
    <source>
        <dbReference type="Pfam" id="PF12931"/>
    </source>
</evidence>
<evidence type="ECO:0000256" key="4">
    <source>
        <dbReference type="ARBA" id="ARBA00022892"/>
    </source>
</evidence>
<dbReference type="GO" id="GO:0016192">
    <property type="term" value="P:vesicle-mediated transport"/>
    <property type="evidence" value="ECO:0007669"/>
    <property type="project" value="UniProtKB-KW"/>
</dbReference>
<feature type="compositionally biased region" description="Polar residues" evidence="7">
    <location>
        <begin position="111"/>
        <end position="125"/>
    </location>
</feature>
<feature type="compositionally biased region" description="Low complexity" evidence="7">
    <location>
        <begin position="583"/>
        <end position="593"/>
    </location>
</feature>
<feature type="region of interest" description="Disordered" evidence="7">
    <location>
        <begin position="583"/>
        <end position="605"/>
    </location>
</feature>
<dbReference type="Gene3D" id="1.25.40.1030">
    <property type="match status" value="1"/>
</dbReference>
<feature type="region of interest" description="Disordered" evidence="7">
    <location>
        <begin position="94"/>
        <end position="125"/>
    </location>
</feature>
<protein>
    <recommendedName>
        <fullName evidence="6">Protein transport protein sec16</fullName>
    </recommendedName>
</protein>
<sequence length="1083" mass="117753">MTSHNVNEQPIPFATSSSGKDDDPFGFVSNPSARPTGPSAQPPIQGNGQDHFTSQSTDASFFASSVPASQPVLPPATSAQYSYSSDTQEVAYAPTSYQSYTSEQQPREGSYQAQDSQTQQNNAYQTQDVQPSWVAFDPNVHYYYDDQGQYHYYDPNTGQVLDYAQYNQLVYGYNPDEYPQQQQQPSYTTQETYGGVDDTNVTPATDIPPQSDQAPPDAPSYVPPASEQVATAPMITEPQQELTTDPALVNPIAPPVLETLPELDVYSPQRSFATQPSATAATSPPHHAAPAPAPITSPLTNTTNQWDHVDVNGQQQQQSQPPMTSVPVLATVTATTSTYVPTKPMDDLADDLDELILSTKKDTEHQPSATPSNALYQPTPPTSSASVAYPAGPISRQMSPAAPLSRSGVPFQSAASLPPAATIVTCKQLACQAINKNSSKFCEDCGAPLSANVSRTATPVNQPLPPAQPMPSIPAAPPMAPGPVIPAIQSPPPLPLPQTSSQEQQPYNRMYTPPPPTTLQQQPVDYNPYQPASSAAPAQQTTYAYDPNMYNGASYMSMAPQTTQQPAQPFVSAMQPSSVYDPQHYQQPQMQPPSTAGTPSFYAAADPYIQPPQQQRPADDPLQRNRGCPVVRFGFGGRMVVMFPKTIQQYSIDGASSKCVAGSVQIKSFKDVCQPADEQTDTLGPLLADPDMNAKNKKKALLAFLDQHMSSLVDVQSDAGLLWQLVKIMIDLDGNLPGSEKTPPAVLDLLAPLNATNSVDENGSNFTVPAMNYYQSTSSPPTLQRNLSSSFTPDNDSTAVLDKLQLYLSRGHRTEAVNYAMEQDLWPHALIISSCVDQALWQKVTRGFAQRDLAMTASMQQTRQFHPVAADRAGLRVLYGLFSGLGAAAVNDFLKPETPSLQTTNLHQPHGPSLDELSKWKETLELILANRTARDLEAMTALGDTMNRHGWSDAAHICYLLSPGPSVLSGLDTPQVRMTLIGCHNMYLDRKDSLLTEMVEFALSLRTGQSGQCLPHLQGYKLMRALELANLGYLKEAVHYCQAIQQCIKNFQHDSPYLHAQLMIKVKELQERCLEAESKKNAG</sequence>
<evidence type="ECO:0000256" key="1">
    <source>
        <dbReference type="ARBA" id="ARBA00005927"/>
    </source>
</evidence>
<dbReference type="Pfam" id="PF12931">
    <property type="entry name" value="TPR_Sec16"/>
    <property type="match status" value="1"/>
</dbReference>
<dbReference type="Proteomes" id="UP000242146">
    <property type="component" value="Unassembled WGS sequence"/>
</dbReference>
<evidence type="ECO:0000313" key="10">
    <source>
        <dbReference type="EMBL" id="ORX44291.1"/>
    </source>
</evidence>
<keyword evidence="6" id="KW-0653">Protein transport</keyword>
<gene>
    <name evidence="10" type="ORF">DM01DRAFT_77955</name>
</gene>
<comment type="function">
    <text evidence="5 6">Involved in the initiation of assembly of the COPII coat required for the formation of transport vesicles from the endoplasmic reticulum (ER) and the selection of cargo molecules. Also involved in autophagy.</text>
</comment>
<dbReference type="OrthoDB" id="8918678at2759"/>
<dbReference type="GO" id="GO:0012507">
    <property type="term" value="C:ER to Golgi transport vesicle membrane"/>
    <property type="evidence" value="ECO:0007669"/>
    <property type="project" value="TreeGrafter"/>
</dbReference>
<keyword evidence="4 6" id="KW-0931">ER-Golgi transport</keyword>
<dbReference type="GO" id="GO:0070971">
    <property type="term" value="C:endoplasmic reticulum exit site"/>
    <property type="evidence" value="ECO:0007669"/>
    <property type="project" value="TreeGrafter"/>
</dbReference>
<comment type="similarity">
    <text evidence="1 6">Belongs to the SEC16 family.</text>
</comment>
<accession>A0A1X2G428</accession>
<dbReference type="PANTHER" id="PTHR13402:SF6">
    <property type="entry name" value="SECRETORY 16, ISOFORM I"/>
    <property type="match status" value="1"/>
</dbReference>
<evidence type="ECO:0000256" key="6">
    <source>
        <dbReference type="RuleBase" id="RU364101"/>
    </source>
</evidence>
<dbReference type="STRING" id="101127.A0A1X2G428"/>
<evidence type="ECO:0000256" key="2">
    <source>
        <dbReference type="ARBA" id="ARBA00022448"/>
    </source>
</evidence>
<feature type="compositionally biased region" description="Polar residues" evidence="7">
    <location>
        <begin position="366"/>
        <end position="386"/>
    </location>
</feature>
<evidence type="ECO:0000256" key="5">
    <source>
        <dbReference type="ARBA" id="ARBA00024687"/>
    </source>
</evidence>
<keyword evidence="3 6" id="KW-0256">Endoplasmic reticulum</keyword>
<keyword evidence="2 6" id="KW-0813">Transport</keyword>
<dbReference type="GO" id="GO:0007030">
    <property type="term" value="P:Golgi organization"/>
    <property type="evidence" value="ECO:0007669"/>
    <property type="project" value="TreeGrafter"/>
</dbReference>
<feature type="compositionally biased region" description="Polar residues" evidence="7">
    <location>
        <begin position="1"/>
        <end position="18"/>
    </location>
</feature>
<feature type="compositionally biased region" description="Low complexity" evidence="7">
    <location>
        <begin position="276"/>
        <end position="298"/>
    </location>
</feature>
<feature type="compositionally biased region" description="Low complexity" evidence="7">
    <location>
        <begin position="177"/>
        <end position="193"/>
    </location>
</feature>
<feature type="compositionally biased region" description="Low complexity" evidence="7">
    <location>
        <begin position="497"/>
        <end position="506"/>
    </location>
</feature>
<feature type="domain" description="Sec16 Sec23-binding" evidence="8">
    <location>
        <begin position="805"/>
        <end position="1079"/>
    </location>
</feature>
<dbReference type="EMBL" id="MCGT01000049">
    <property type="protein sequence ID" value="ORX44291.1"/>
    <property type="molecule type" value="Genomic_DNA"/>
</dbReference>
<keyword evidence="11" id="KW-1185">Reference proteome</keyword>
<comment type="subcellular location">
    <subcellularLocation>
        <location evidence="6">Endoplasmic reticulum membrane</location>
    </subcellularLocation>
</comment>
<dbReference type="GO" id="GO:0006914">
    <property type="term" value="P:autophagy"/>
    <property type="evidence" value="ECO:0007669"/>
    <property type="project" value="UniProtKB-KW"/>
</dbReference>
<feature type="compositionally biased region" description="Polar residues" evidence="7">
    <location>
        <begin position="95"/>
        <end position="104"/>
    </location>
</feature>
<evidence type="ECO:0000256" key="7">
    <source>
        <dbReference type="SAM" id="MobiDB-lite"/>
    </source>
</evidence>
<dbReference type="CDD" id="cd09233">
    <property type="entry name" value="ACE1-Sec16-like"/>
    <property type="match status" value="1"/>
</dbReference>